<gene>
    <name evidence="9" type="ORF">GCM10007269_22180</name>
</gene>
<keyword evidence="6 8" id="KW-1133">Transmembrane helix</keyword>
<keyword evidence="7 8" id="KW-0472">Membrane</keyword>
<feature type="transmembrane region" description="Helical" evidence="8">
    <location>
        <begin position="233"/>
        <end position="252"/>
    </location>
</feature>
<organism evidence="9 10">
    <name type="scientific">Microbacterium murale</name>
    <dbReference type="NCBI Taxonomy" id="1081040"/>
    <lineage>
        <taxon>Bacteria</taxon>
        <taxon>Bacillati</taxon>
        <taxon>Actinomycetota</taxon>
        <taxon>Actinomycetes</taxon>
        <taxon>Micrococcales</taxon>
        <taxon>Microbacteriaceae</taxon>
        <taxon>Microbacterium</taxon>
    </lineage>
</organism>
<evidence type="ECO:0000256" key="3">
    <source>
        <dbReference type="ARBA" id="ARBA00022448"/>
    </source>
</evidence>
<evidence type="ECO:0000256" key="5">
    <source>
        <dbReference type="ARBA" id="ARBA00022692"/>
    </source>
</evidence>
<feature type="transmembrane region" description="Helical" evidence="8">
    <location>
        <begin position="106"/>
        <end position="126"/>
    </location>
</feature>
<dbReference type="InterPro" id="IPR052017">
    <property type="entry name" value="TSUP"/>
</dbReference>
<comment type="similarity">
    <text evidence="2 8">Belongs to the 4-toluene sulfonate uptake permease (TSUP) (TC 2.A.102) family.</text>
</comment>
<dbReference type="RefSeq" id="WP_188436627.1">
    <property type="nucleotide sequence ID" value="NZ_BMCM01000003.1"/>
</dbReference>
<comment type="caution">
    <text evidence="9">The sequence shown here is derived from an EMBL/GenBank/DDBJ whole genome shotgun (WGS) entry which is preliminary data.</text>
</comment>
<evidence type="ECO:0000256" key="2">
    <source>
        <dbReference type="ARBA" id="ARBA00009142"/>
    </source>
</evidence>
<reference evidence="10" key="1">
    <citation type="journal article" date="2019" name="Int. J. Syst. Evol. Microbiol.">
        <title>The Global Catalogue of Microorganisms (GCM) 10K type strain sequencing project: providing services to taxonomists for standard genome sequencing and annotation.</title>
        <authorList>
            <consortium name="The Broad Institute Genomics Platform"/>
            <consortium name="The Broad Institute Genome Sequencing Center for Infectious Disease"/>
            <person name="Wu L."/>
            <person name="Ma J."/>
        </authorList>
    </citation>
    <scope>NUCLEOTIDE SEQUENCE [LARGE SCALE GENOMIC DNA]</scope>
    <source>
        <strain evidence="10">CCM 7640</strain>
    </source>
</reference>
<dbReference type="Proteomes" id="UP000629365">
    <property type="component" value="Unassembled WGS sequence"/>
</dbReference>
<dbReference type="PANTHER" id="PTHR30269:SF0">
    <property type="entry name" value="MEMBRANE TRANSPORTER PROTEIN YFCA-RELATED"/>
    <property type="match status" value="1"/>
</dbReference>
<keyword evidence="10" id="KW-1185">Reference proteome</keyword>
<dbReference type="InterPro" id="IPR002781">
    <property type="entry name" value="TM_pro_TauE-like"/>
</dbReference>
<keyword evidence="3" id="KW-0813">Transport</keyword>
<accession>A0ABQ1RUP4</accession>
<dbReference type="Pfam" id="PF01925">
    <property type="entry name" value="TauE"/>
    <property type="match status" value="1"/>
</dbReference>
<evidence type="ECO:0000256" key="1">
    <source>
        <dbReference type="ARBA" id="ARBA00004651"/>
    </source>
</evidence>
<evidence type="ECO:0000256" key="8">
    <source>
        <dbReference type="RuleBase" id="RU363041"/>
    </source>
</evidence>
<name>A0ABQ1RUP4_9MICO</name>
<feature type="transmembrane region" description="Helical" evidence="8">
    <location>
        <begin position="184"/>
        <end position="202"/>
    </location>
</feature>
<evidence type="ECO:0000313" key="9">
    <source>
        <dbReference type="EMBL" id="GGD78891.1"/>
    </source>
</evidence>
<proteinExistence type="inferred from homology"/>
<feature type="transmembrane region" description="Helical" evidence="8">
    <location>
        <begin position="147"/>
        <end position="172"/>
    </location>
</feature>
<feature type="transmembrane region" description="Helical" evidence="8">
    <location>
        <begin position="209"/>
        <end position="227"/>
    </location>
</feature>
<sequence>MEPISMIMIAAAGFAGGAINALAGGGSLVTFPALLAIGLPPIAANITNTAAALPGYVGGVWGYRRELAGHGRRIVVLGAVTAVGAMAGSALLLLGNEDVFTAVIPWLILLSVVLLAVQPYLASVVSRRVDKSAPHGPKLRGASWGQFGVAVYGGYFNAGLGIMMLGVLGVFLSDSLQKLNALKSVLSVVASAVSLGFFAVFATVSWPEAAIMAIAGLIGGWSGAAVGRRLPVALLRWSIVTFGFIIFIVLLVDHAS</sequence>
<evidence type="ECO:0000256" key="6">
    <source>
        <dbReference type="ARBA" id="ARBA00022989"/>
    </source>
</evidence>
<evidence type="ECO:0000313" key="10">
    <source>
        <dbReference type="Proteomes" id="UP000629365"/>
    </source>
</evidence>
<dbReference type="EMBL" id="BMCM01000003">
    <property type="protein sequence ID" value="GGD78891.1"/>
    <property type="molecule type" value="Genomic_DNA"/>
</dbReference>
<feature type="transmembrane region" description="Helical" evidence="8">
    <location>
        <begin position="74"/>
        <end position="94"/>
    </location>
</feature>
<evidence type="ECO:0000256" key="7">
    <source>
        <dbReference type="ARBA" id="ARBA00023136"/>
    </source>
</evidence>
<protein>
    <recommendedName>
        <fullName evidence="8">Probable membrane transporter protein</fullName>
    </recommendedName>
</protein>
<keyword evidence="5 8" id="KW-0812">Transmembrane</keyword>
<evidence type="ECO:0000256" key="4">
    <source>
        <dbReference type="ARBA" id="ARBA00022475"/>
    </source>
</evidence>
<comment type="subcellular location">
    <subcellularLocation>
        <location evidence="1 8">Cell membrane</location>
        <topology evidence="1 8">Multi-pass membrane protein</topology>
    </subcellularLocation>
</comment>
<feature type="transmembrane region" description="Helical" evidence="8">
    <location>
        <begin position="33"/>
        <end position="53"/>
    </location>
</feature>
<dbReference type="PANTHER" id="PTHR30269">
    <property type="entry name" value="TRANSMEMBRANE PROTEIN YFCA"/>
    <property type="match status" value="1"/>
</dbReference>
<keyword evidence="4 8" id="KW-1003">Cell membrane</keyword>